<dbReference type="eggNOG" id="COG0236">
    <property type="taxonomic scope" value="Bacteria"/>
</dbReference>
<protein>
    <submittedName>
        <fullName evidence="2">Protein containing GCN5-related N-acetyltransferase domain</fullName>
    </submittedName>
</protein>
<reference evidence="2 3" key="1">
    <citation type="journal article" date="2011" name="J. Bacteriol.">
        <title>Complete genome sequence of Polymorphum gilvum SL003B-26A1T, a crude oil-degrading bacterium from oil-polluted saline soil.</title>
        <authorList>
            <person name="Li S.G."/>
            <person name="Tang Y.Q."/>
            <person name="Nie Y."/>
            <person name="Cai M."/>
            <person name="Wu X.L."/>
        </authorList>
    </citation>
    <scope>NUCLEOTIDE SEQUENCE [LARGE SCALE GENOMIC DNA]</scope>
    <source>
        <strain evidence="3">LMG 25793 / CGMCC 1.9160 / SL003B-26A1</strain>
    </source>
</reference>
<dbReference type="OrthoDB" id="9810922at2"/>
<proteinExistence type="predicted"/>
<dbReference type="InterPro" id="IPR036736">
    <property type="entry name" value="ACP-like_sf"/>
</dbReference>
<accession>F2IYS6</accession>
<dbReference type="HOGENOM" id="CLU_108696_21_0_5"/>
<keyword evidence="3" id="KW-1185">Reference proteome</keyword>
<sequence>MTRADLEAVLRAELRRIAPDIDVDAIDRSADLRDQFDIDSMDFLTLVTALSKRLGLPMPEADYGEMGSFDALLDYLSAHLG</sequence>
<dbReference type="PROSITE" id="PS50075">
    <property type="entry name" value="CARRIER"/>
    <property type="match status" value="1"/>
</dbReference>
<evidence type="ECO:0000259" key="1">
    <source>
        <dbReference type="PROSITE" id="PS50075"/>
    </source>
</evidence>
<dbReference type="EMBL" id="CP002568">
    <property type="protein sequence ID" value="ADZ69523.1"/>
    <property type="molecule type" value="Genomic_DNA"/>
</dbReference>
<keyword evidence="2" id="KW-0808">Transferase</keyword>
<name>F2IYS6_POLGS</name>
<dbReference type="InterPro" id="IPR009081">
    <property type="entry name" value="PP-bd_ACP"/>
</dbReference>
<evidence type="ECO:0000313" key="2">
    <source>
        <dbReference type="EMBL" id="ADZ69523.1"/>
    </source>
</evidence>
<organism evidence="2 3">
    <name type="scientific">Polymorphum gilvum (strain LMG 25793 / CGMCC 1.9160 / SL003B-26A1)</name>
    <dbReference type="NCBI Taxonomy" id="991905"/>
    <lineage>
        <taxon>Bacteria</taxon>
        <taxon>Pseudomonadati</taxon>
        <taxon>Pseudomonadota</taxon>
        <taxon>Alphaproteobacteria</taxon>
        <taxon>Rhodobacterales</taxon>
        <taxon>Paracoccaceae</taxon>
        <taxon>Polymorphum</taxon>
    </lineage>
</organism>
<dbReference type="Pfam" id="PF00550">
    <property type="entry name" value="PP-binding"/>
    <property type="match status" value="1"/>
</dbReference>
<dbReference type="AlphaFoldDB" id="F2IYS6"/>
<evidence type="ECO:0000313" key="3">
    <source>
        <dbReference type="Proteomes" id="UP000008130"/>
    </source>
</evidence>
<dbReference type="KEGG" id="pgv:SL003B_1094"/>
<dbReference type="Proteomes" id="UP000008130">
    <property type="component" value="Chromosome"/>
</dbReference>
<dbReference type="SUPFAM" id="SSF47336">
    <property type="entry name" value="ACP-like"/>
    <property type="match status" value="1"/>
</dbReference>
<dbReference type="RefSeq" id="WP_013651840.1">
    <property type="nucleotide sequence ID" value="NC_015259.1"/>
</dbReference>
<gene>
    <name evidence="2" type="ordered locus">SL003B_1094</name>
</gene>
<dbReference type="STRING" id="991905.SL003B_1094"/>
<dbReference type="GO" id="GO:0016740">
    <property type="term" value="F:transferase activity"/>
    <property type="evidence" value="ECO:0007669"/>
    <property type="project" value="UniProtKB-KW"/>
</dbReference>
<dbReference type="Gene3D" id="1.10.1200.10">
    <property type="entry name" value="ACP-like"/>
    <property type="match status" value="1"/>
</dbReference>
<feature type="domain" description="Carrier" evidence="1">
    <location>
        <begin position="1"/>
        <end position="80"/>
    </location>
</feature>